<evidence type="ECO:0000256" key="2">
    <source>
        <dbReference type="ARBA" id="ARBA00022573"/>
    </source>
</evidence>
<evidence type="ECO:0000256" key="1">
    <source>
        <dbReference type="ARBA" id="ARBA00004953"/>
    </source>
</evidence>
<accession>A0A974PNV1</accession>
<dbReference type="PROSITE" id="PS51014">
    <property type="entry name" value="COBK_CBIJ"/>
    <property type="match status" value="1"/>
</dbReference>
<keyword evidence="2" id="KW-0169">Cobalamin biosynthesis</keyword>
<sequence>MVPRILLLGGTSEARALAQRLAGRAGLNVIVSLAGRTENPAPQPVPVRVGGFGGAAGLEAYLRAEGIAAVVDATHPYAARMSFNAAEACAAAGVPLLALRRGPWMPVAGDRWREVADVPAAVAALGPAPRRAFLALGRNEVRAFEAAPQHAYLVRSVDPVVPPLAVPRADYVLGRGPFGEVDDRALLQAHGIEVIVAKNSGGSATYGKMAAARGLGIEVVLIARPRVPAVPAVDTPAEAEAWLLGRLGHDAAGAERGA</sequence>
<keyword evidence="3 4" id="KW-0560">Oxidoreductase</keyword>
<dbReference type="InterPro" id="IPR003723">
    <property type="entry name" value="Precorrin-6x_reduct"/>
</dbReference>
<dbReference type="EC" id="1.3.1.106" evidence="4"/>
<name>A0A974PNV1_9HYPH</name>
<organism evidence="4 5">
    <name type="scientific">Xanthobacter dioxanivorans</name>
    <dbReference type="NCBI Taxonomy" id="2528964"/>
    <lineage>
        <taxon>Bacteria</taxon>
        <taxon>Pseudomonadati</taxon>
        <taxon>Pseudomonadota</taxon>
        <taxon>Alphaproteobacteria</taxon>
        <taxon>Hyphomicrobiales</taxon>
        <taxon>Xanthobacteraceae</taxon>
        <taxon>Xanthobacter</taxon>
    </lineage>
</organism>
<dbReference type="EMBL" id="CP063362">
    <property type="protein sequence ID" value="QRG06395.1"/>
    <property type="molecule type" value="Genomic_DNA"/>
</dbReference>
<evidence type="ECO:0000256" key="3">
    <source>
        <dbReference type="ARBA" id="ARBA00023002"/>
    </source>
</evidence>
<dbReference type="KEGG" id="xdi:EZH22_26165"/>
<evidence type="ECO:0000313" key="4">
    <source>
        <dbReference type="EMBL" id="QRG06395.1"/>
    </source>
</evidence>
<dbReference type="GO" id="GO:0009236">
    <property type="term" value="P:cobalamin biosynthetic process"/>
    <property type="evidence" value="ECO:0007669"/>
    <property type="project" value="UniProtKB-KW"/>
</dbReference>
<dbReference type="AlphaFoldDB" id="A0A974PNV1"/>
<gene>
    <name evidence="4" type="ORF">EZH22_26165</name>
</gene>
<dbReference type="Pfam" id="PF02571">
    <property type="entry name" value="CbiJ"/>
    <property type="match status" value="1"/>
</dbReference>
<dbReference type="RefSeq" id="WP_203193305.1">
    <property type="nucleotide sequence ID" value="NZ_CP063362.1"/>
</dbReference>
<dbReference type="GO" id="GO:0016994">
    <property type="term" value="F:precorrin-6A reductase activity"/>
    <property type="evidence" value="ECO:0007669"/>
    <property type="project" value="InterPro"/>
</dbReference>
<dbReference type="PANTHER" id="PTHR36925:SF1">
    <property type="entry name" value="COBALT-PRECORRIN-6A REDUCTASE"/>
    <property type="match status" value="1"/>
</dbReference>
<dbReference type="PANTHER" id="PTHR36925">
    <property type="entry name" value="COBALT-PRECORRIN-6A REDUCTASE"/>
    <property type="match status" value="1"/>
</dbReference>
<keyword evidence="5" id="KW-1185">Reference proteome</keyword>
<proteinExistence type="predicted"/>
<evidence type="ECO:0000313" key="5">
    <source>
        <dbReference type="Proteomes" id="UP000596427"/>
    </source>
</evidence>
<reference evidence="4 5" key="1">
    <citation type="submission" date="2020-10" db="EMBL/GenBank/DDBJ databases">
        <title>Degradation of 1,4-Dioxane by Xanthobacter sp. YN2, via a Novel Group-2 Soluble Di-Iron Monooxygenase.</title>
        <authorList>
            <person name="Ma F."/>
            <person name="Wang Y."/>
            <person name="Yang J."/>
            <person name="Guo H."/>
            <person name="Su D."/>
            <person name="Yu L."/>
        </authorList>
    </citation>
    <scope>NUCLEOTIDE SEQUENCE [LARGE SCALE GENOMIC DNA]</scope>
    <source>
        <strain evidence="4 5">YN2</strain>
    </source>
</reference>
<protein>
    <submittedName>
        <fullName evidence="4">Cobalt-precorrin-6A reductase</fullName>
        <ecNumber evidence="4">1.3.1.106</ecNumber>
    </submittedName>
</protein>
<dbReference type="NCBIfam" id="TIGR00715">
    <property type="entry name" value="precor6x_red"/>
    <property type="match status" value="1"/>
</dbReference>
<comment type="pathway">
    <text evidence="1">Cofactor biosynthesis; adenosylcobalamin biosynthesis.</text>
</comment>
<dbReference type="Proteomes" id="UP000596427">
    <property type="component" value="Chromosome"/>
</dbReference>
<dbReference type="NCBIfam" id="NF005968">
    <property type="entry name" value="PRK08057.1-2"/>
    <property type="match status" value="1"/>
</dbReference>